<feature type="region of interest" description="Disordered" evidence="1">
    <location>
        <begin position="253"/>
        <end position="293"/>
    </location>
</feature>
<evidence type="ECO:0000313" key="3">
    <source>
        <dbReference type="Proteomes" id="UP000037460"/>
    </source>
</evidence>
<sequence length="293" mass="31059">MPVTASFGGNSARGSPYESRAKTALFLSSVYSKGYDEALAEEVEQKGAKLGSGVSTNLLQEGFKEDVPLVRCVPMFGGIVTDEKLKLHHDKQNEWLKCWEHFATITRFGVLVLAGDVAKFQAWATSEEGKLEMQFVPKGRLFVYIEGVIVALVEEGEATVETGKGTVIFADGTTYTGDVEGGLRHGIGRTQLANGAVTTGQYVHGDLVRLIGGEGSVLSDRAMNQDLLDDKRLDALIAASAAADAVIDPQSDAAMGLAPLPPPSSLSPSTPRGPKSPTLSRQASTSDNSPNYA</sequence>
<name>A0A0M0K1B8_9EUKA</name>
<evidence type="ECO:0000256" key="1">
    <source>
        <dbReference type="SAM" id="MobiDB-lite"/>
    </source>
</evidence>
<dbReference type="AlphaFoldDB" id="A0A0M0K1B8"/>
<dbReference type="EMBL" id="JWZX01001788">
    <property type="protein sequence ID" value="KOO32387.1"/>
    <property type="molecule type" value="Genomic_DNA"/>
</dbReference>
<protein>
    <submittedName>
        <fullName evidence="2">Uncharacterized protein</fullName>
    </submittedName>
</protein>
<comment type="caution">
    <text evidence="2">The sequence shown here is derived from an EMBL/GenBank/DDBJ whole genome shotgun (WGS) entry which is preliminary data.</text>
</comment>
<gene>
    <name evidence="2" type="ORF">Ctob_002322</name>
</gene>
<keyword evidence="3" id="KW-1185">Reference proteome</keyword>
<reference evidence="3" key="1">
    <citation type="journal article" date="2015" name="PLoS Genet.">
        <title>Genome Sequence and Transcriptome Analyses of Chrysochromulina tobin: Metabolic Tools for Enhanced Algal Fitness in the Prominent Order Prymnesiales (Haptophyceae).</title>
        <authorList>
            <person name="Hovde B.T."/>
            <person name="Deodato C.R."/>
            <person name="Hunsperger H.M."/>
            <person name="Ryken S.A."/>
            <person name="Yost W."/>
            <person name="Jha R.K."/>
            <person name="Patterson J."/>
            <person name="Monnat R.J. Jr."/>
            <person name="Barlow S.B."/>
            <person name="Starkenburg S.R."/>
            <person name="Cattolico R.A."/>
        </authorList>
    </citation>
    <scope>NUCLEOTIDE SEQUENCE</scope>
    <source>
        <strain evidence="3">CCMP291</strain>
    </source>
</reference>
<dbReference type="SUPFAM" id="SSF82185">
    <property type="entry name" value="Histone H3 K4-specific methyltransferase SET7/9 N-terminal domain"/>
    <property type="match status" value="1"/>
</dbReference>
<evidence type="ECO:0000313" key="2">
    <source>
        <dbReference type="EMBL" id="KOO32387.1"/>
    </source>
</evidence>
<dbReference type="Proteomes" id="UP000037460">
    <property type="component" value="Unassembled WGS sequence"/>
</dbReference>
<dbReference type="Gene3D" id="2.20.110.10">
    <property type="entry name" value="Histone H3 K4-specific methyltransferase SET7/9 N-terminal domain"/>
    <property type="match status" value="1"/>
</dbReference>
<organism evidence="2 3">
    <name type="scientific">Chrysochromulina tobinii</name>
    <dbReference type="NCBI Taxonomy" id="1460289"/>
    <lineage>
        <taxon>Eukaryota</taxon>
        <taxon>Haptista</taxon>
        <taxon>Haptophyta</taxon>
        <taxon>Prymnesiophyceae</taxon>
        <taxon>Prymnesiales</taxon>
        <taxon>Chrysochromulinaceae</taxon>
        <taxon>Chrysochromulina</taxon>
    </lineage>
</organism>
<proteinExistence type="predicted"/>
<feature type="compositionally biased region" description="Polar residues" evidence="1">
    <location>
        <begin position="277"/>
        <end position="293"/>
    </location>
</feature>
<accession>A0A0M0K1B8</accession>